<dbReference type="EMBL" id="JBEDUW010000006">
    <property type="protein sequence ID" value="KAK9923013.1"/>
    <property type="molecule type" value="Genomic_DNA"/>
</dbReference>
<dbReference type="AlphaFoldDB" id="A0AAW1WFW5"/>
<evidence type="ECO:0000313" key="7">
    <source>
        <dbReference type="EMBL" id="KAK9923013.1"/>
    </source>
</evidence>
<evidence type="ECO:0000256" key="1">
    <source>
        <dbReference type="ARBA" id="ARBA00005234"/>
    </source>
</evidence>
<feature type="domain" description="Ubiquitin-like protease family profile" evidence="6">
    <location>
        <begin position="430"/>
        <end position="615"/>
    </location>
</feature>
<feature type="region of interest" description="Disordered" evidence="5">
    <location>
        <begin position="249"/>
        <end position="287"/>
    </location>
</feature>
<evidence type="ECO:0000256" key="4">
    <source>
        <dbReference type="ARBA" id="ARBA00022807"/>
    </source>
</evidence>
<protein>
    <recommendedName>
        <fullName evidence="6">Ubiquitin-like protease family profile domain-containing protein</fullName>
    </recommendedName>
</protein>
<proteinExistence type="inferred from homology"/>
<gene>
    <name evidence="7" type="ORF">M0R45_031448</name>
</gene>
<evidence type="ECO:0000256" key="3">
    <source>
        <dbReference type="ARBA" id="ARBA00022801"/>
    </source>
</evidence>
<dbReference type="GO" id="GO:0006508">
    <property type="term" value="P:proteolysis"/>
    <property type="evidence" value="ECO:0007669"/>
    <property type="project" value="UniProtKB-KW"/>
</dbReference>
<dbReference type="InterPro" id="IPR038765">
    <property type="entry name" value="Papain-like_cys_pep_sf"/>
</dbReference>
<dbReference type="PANTHER" id="PTHR12606">
    <property type="entry name" value="SENTRIN/SUMO-SPECIFIC PROTEASE"/>
    <property type="match status" value="1"/>
</dbReference>
<keyword evidence="2" id="KW-0645">Protease</keyword>
<dbReference type="GO" id="GO:0005634">
    <property type="term" value="C:nucleus"/>
    <property type="evidence" value="ECO:0007669"/>
    <property type="project" value="TreeGrafter"/>
</dbReference>
<sequence length="648" mass="72301">MAKISSSSQVTLHASWASRTVAQTLTYTAILTATIFQHLTKRLAGGAGEITLSSLQQFVGEGIAVDRDFKVGYVLFAMSALLCPGGVDEVDKTLMLTLNDTMAIGGKNWLAGSSAWVDRTLTPLLGWGDAEVRELVSWVEQRGGIRSSNASIWAISPGSKKRLAPPTDVSQLESQSGLPYFDMCSLRSDLDAIAREMVPLQQSVVKLEPKVSELTIAADRIERSISTSPGDSIGIIVVEVLKRLNYSQNPQSEYRPDSTTNFPPTYVKSTSVNHMPENDRKASQPSQDPSVLFLYERNPNNGLADELQVPHPGGDGLVSGAMSTLSELSVSPTGPLKSARRSIKEKIKKRSTTVPRKNARALFKKRTTTATHLMQGRTTLNRPKCNMIAEGLFAGPFLVPVDTAQHDIELLNFIFMVFPSSDLQSRYENVVLARDDIRHVTRNDVACLAPKGLVINMFASYLNQPDGSNWFFPTYFGEKAMNYKVSTGYTRWVEHTRSFCVLDTFATRIQDCRLIFIPMWEKGVVDHWYLLVVHPKEKYAEILDSAPHPDKDDGRKSVAKFALQMLDRVFMREIVLDTKESVPFGTFEFVAPKINPMQTNGHDCGVFLIRNMQHYGEDWSTKYVSEDHRANLSVECIRNPRNMVHDIQ</sequence>
<feature type="compositionally biased region" description="Polar residues" evidence="5">
    <location>
        <begin position="249"/>
        <end position="273"/>
    </location>
</feature>
<keyword evidence="3" id="KW-0378">Hydrolase</keyword>
<dbReference type="Proteomes" id="UP001457282">
    <property type="component" value="Unassembled WGS sequence"/>
</dbReference>
<accession>A0AAW1WFW5</accession>
<dbReference type="GO" id="GO:0016926">
    <property type="term" value="P:protein desumoylation"/>
    <property type="evidence" value="ECO:0007669"/>
    <property type="project" value="TreeGrafter"/>
</dbReference>
<evidence type="ECO:0000256" key="2">
    <source>
        <dbReference type="ARBA" id="ARBA00022670"/>
    </source>
</evidence>
<evidence type="ECO:0000256" key="5">
    <source>
        <dbReference type="SAM" id="MobiDB-lite"/>
    </source>
</evidence>
<name>A0AAW1WFW5_RUBAR</name>
<evidence type="ECO:0000313" key="8">
    <source>
        <dbReference type="Proteomes" id="UP001457282"/>
    </source>
</evidence>
<dbReference type="SUPFAM" id="SSF54001">
    <property type="entry name" value="Cysteine proteinases"/>
    <property type="match status" value="1"/>
</dbReference>
<evidence type="ECO:0000259" key="6">
    <source>
        <dbReference type="PROSITE" id="PS50600"/>
    </source>
</evidence>
<comment type="similarity">
    <text evidence="1">Belongs to the peptidase C48 family.</text>
</comment>
<dbReference type="InterPro" id="IPR003653">
    <property type="entry name" value="Peptidase_C48_C"/>
</dbReference>
<dbReference type="Pfam" id="PF02902">
    <property type="entry name" value="Peptidase_C48"/>
    <property type="match status" value="1"/>
</dbReference>
<dbReference type="Gene3D" id="3.40.395.10">
    <property type="entry name" value="Adenoviral Proteinase, Chain A"/>
    <property type="match status" value="1"/>
</dbReference>
<organism evidence="7 8">
    <name type="scientific">Rubus argutus</name>
    <name type="common">Southern blackberry</name>
    <dbReference type="NCBI Taxonomy" id="59490"/>
    <lineage>
        <taxon>Eukaryota</taxon>
        <taxon>Viridiplantae</taxon>
        <taxon>Streptophyta</taxon>
        <taxon>Embryophyta</taxon>
        <taxon>Tracheophyta</taxon>
        <taxon>Spermatophyta</taxon>
        <taxon>Magnoliopsida</taxon>
        <taxon>eudicotyledons</taxon>
        <taxon>Gunneridae</taxon>
        <taxon>Pentapetalae</taxon>
        <taxon>rosids</taxon>
        <taxon>fabids</taxon>
        <taxon>Rosales</taxon>
        <taxon>Rosaceae</taxon>
        <taxon>Rosoideae</taxon>
        <taxon>Rosoideae incertae sedis</taxon>
        <taxon>Rubus</taxon>
    </lineage>
</organism>
<comment type="caution">
    <text evidence="7">The sequence shown here is derived from an EMBL/GenBank/DDBJ whole genome shotgun (WGS) entry which is preliminary data.</text>
</comment>
<dbReference type="GO" id="GO:0016929">
    <property type="term" value="F:deSUMOylase activity"/>
    <property type="evidence" value="ECO:0007669"/>
    <property type="project" value="TreeGrafter"/>
</dbReference>
<dbReference type="PANTHER" id="PTHR12606:SF157">
    <property type="entry name" value="OS06G0122600 PROTEIN"/>
    <property type="match status" value="1"/>
</dbReference>
<keyword evidence="4" id="KW-0788">Thiol protease</keyword>
<dbReference type="PROSITE" id="PS50600">
    <property type="entry name" value="ULP_PROTEASE"/>
    <property type="match status" value="1"/>
</dbReference>
<reference evidence="7 8" key="1">
    <citation type="journal article" date="2023" name="G3 (Bethesda)">
        <title>A chromosome-length genome assembly and annotation of blackberry (Rubus argutus, cv. 'Hillquist').</title>
        <authorList>
            <person name="Bruna T."/>
            <person name="Aryal R."/>
            <person name="Dudchenko O."/>
            <person name="Sargent D.J."/>
            <person name="Mead D."/>
            <person name="Buti M."/>
            <person name="Cavallini A."/>
            <person name="Hytonen T."/>
            <person name="Andres J."/>
            <person name="Pham M."/>
            <person name="Weisz D."/>
            <person name="Mascagni F."/>
            <person name="Usai G."/>
            <person name="Natali L."/>
            <person name="Bassil N."/>
            <person name="Fernandez G.E."/>
            <person name="Lomsadze A."/>
            <person name="Armour M."/>
            <person name="Olukolu B."/>
            <person name="Poorten T."/>
            <person name="Britton C."/>
            <person name="Davik J."/>
            <person name="Ashrafi H."/>
            <person name="Aiden E.L."/>
            <person name="Borodovsky M."/>
            <person name="Worthington M."/>
        </authorList>
    </citation>
    <scope>NUCLEOTIDE SEQUENCE [LARGE SCALE GENOMIC DNA]</scope>
    <source>
        <strain evidence="7">PI 553951</strain>
    </source>
</reference>
<keyword evidence="8" id="KW-1185">Reference proteome</keyword>